<gene>
    <name evidence="1" type="ORF">GCM10007852_35780</name>
</gene>
<organism evidence="1 2">
    <name type="scientific">Agaribacter marinus</name>
    <dbReference type="NCBI Taxonomy" id="1431249"/>
    <lineage>
        <taxon>Bacteria</taxon>
        <taxon>Pseudomonadati</taxon>
        <taxon>Pseudomonadota</taxon>
        <taxon>Gammaproteobacteria</taxon>
        <taxon>Alteromonadales</taxon>
        <taxon>Alteromonadaceae</taxon>
        <taxon>Agaribacter</taxon>
    </lineage>
</organism>
<evidence type="ECO:0000313" key="2">
    <source>
        <dbReference type="Proteomes" id="UP001156601"/>
    </source>
</evidence>
<evidence type="ECO:0000313" key="1">
    <source>
        <dbReference type="EMBL" id="GLR72670.1"/>
    </source>
</evidence>
<dbReference type="EMBL" id="BSOT01000012">
    <property type="protein sequence ID" value="GLR72670.1"/>
    <property type="molecule type" value="Genomic_DNA"/>
</dbReference>
<dbReference type="Gene3D" id="1.20.120.450">
    <property type="entry name" value="dinb family like domain"/>
    <property type="match status" value="1"/>
</dbReference>
<proteinExistence type="predicted"/>
<reference evidence="1" key="1">
    <citation type="journal article" date="2014" name="Int. J. Syst. Evol. Microbiol.">
        <title>Complete genome sequence of Corynebacterium casei LMG S-19264T (=DSM 44701T), isolated from a smear-ripened cheese.</title>
        <authorList>
            <consortium name="US DOE Joint Genome Institute (JGI-PGF)"/>
            <person name="Walter F."/>
            <person name="Albersmeier A."/>
            <person name="Kalinowski J."/>
            <person name="Ruckert C."/>
        </authorList>
    </citation>
    <scope>NUCLEOTIDE SEQUENCE</scope>
    <source>
        <strain evidence="1">NBRC 110023</strain>
    </source>
</reference>
<name>A0AA37T725_9ALTE</name>
<dbReference type="RefSeq" id="WP_284219084.1">
    <property type="nucleotide sequence ID" value="NZ_BSOT01000012.1"/>
</dbReference>
<accession>A0AA37T725</accession>
<dbReference type="Proteomes" id="UP001156601">
    <property type="component" value="Unassembled WGS sequence"/>
</dbReference>
<reference evidence="1" key="2">
    <citation type="submission" date="2023-01" db="EMBL/GenBank/DDBJ databases">
        <title>Draft genome sequence of Agaribacter marinus strain NBRC 110023.</title>
        <authorList>
            <person name="Sun Q."/>
            <person name="Mori K."/>
        </authorList>
    </citation>
    <scope>NUCLEOTIDE SEQUENCE</scope>
    <source>
        <strain evidence="1">NBRC 110023</strain>
    </source>
</reference>
<comment type="caution">
    <text evidence="1">The sequence shown here is derived from an EMBL/GenBank/DDBJ whole genome shotgun (WGS) entry which is preliminary data.</text>
</comment>
<protein>
    <recommendedName>
        <fullName evidence="3">Twin-arginine translocation pathway signal</fullName>
    </recommendedName>
</protein>
<keyword evidence="2" id="KW-1185">Reference proteome</keyword>
<sequence length="180" mass="19940">MNRRKFVVGAVASTCVATTAGVGWVSVDVGKSPLTISAVLGQLDNMRVKQLTTVGEWSLSKILNHCAQSVEYSMFGFPKHKSDLFKKTLGSLAFSAFVAKNKMRHDLADEIPGAPLLASKSDLNAAYDRFGRSLRDFSSHRGLLYEHFAFGGLSKTEYEQAHAMHFFNHLEEIRFKANPL</sequence>
<dbReference type="InterPro" id="IPR011463">
    <property type="entry name" value="DUF1569"/>
</dbReference>
<dbReference type="InterPro" id="IPR034660">
    <property type="entry name" value="DinB/YfiT-like"/>
</dbReference>
<dbReference type="AlphaFoldDB" id="A0AA37T725"/>
<dbReference type="Pfam" id="PF07606">
    <property type="entry name" value="DUF1569"/>
    <property type="match status" value="1"/>
</dbReference>
<evidence type="ECO:0008006" key="3">
    <source>
        <dbReference type="Google" id="ProtNLM"/>
    </source>
</evidence>